<sequence length="143" mass="16066">MPSSERKLMEARYKDFLIHWQKTAKRMTEFAVLGEERRKGNSTATKLISDESDGKNCSEKDLVSRDNLPERNEINQNTKVIIQMRQRTQQQDRDAEPEVKLVGSEPPYIEFPPGLLAFSTVEPVPPPPPNGVPAGPVPVIPGM</sequence>
<dbReference type="EMBL" id="RWGY01000004">
    <property type="protein sequence ID" value="TVU44305.1"/>
    <property type="molecule type" value="Genomic_DNA"/>
</dbReference>
<dbReference type="AlphaFoldDB" id="A0A5J9W8P9"/>
<comment type="caution">
    <text evidence="2">The sequence shown here is derived from an EMBL/GenBank/DDBJ whole genome shotgun (WGS) entry which is preliminary data.</text>
</comment>
<feature type="non-terminal residue" evidence="2">
    <location>
        <position position="1"/>
    </location>
</feature>
<accession>A0A5J9W8P9</accession>
<reference evidence="2 3" key="1">
    <citation type="journal article" date="2019" name="Sci. Rep.">
        <title>A high-quality genome of Eragrostis curvula grass provides insights into Poaceae evolution and supports new strategies to enhance forage quality.</title>
        <authorList>
            <person name="Carballo J."/>
            <person name="Santos B.A.C.M."/>
            <person name="Zappacosta D."/>
            <person name="Garbus I."/>
            <person name="Selva J.P."/>
            <person name="Gallo C.A."/>
            <person name="Diaz A."/>
            <person name="Albertini E."/>
            <person name="Caccamo M."/>
            <person name="Echenique V."/>
        </authorList>
    </citation>
    <scope>NUCLEOTIDE SEQUENCE [LARGE SCALE GENOMIC DNA]</scope>
    <source>
        <strain evidence="3">cv. Victoria</strain>
        <tissue evidence="2">Leaf</tissue>
    </source>
</reference>
<organism evidence="2 3">
    <name type="scientific">Eragrostis curvula</name>
    <name type="common">weeping love grass</name>
    <dbReference type="NCBI Taxonomy" id="38414"/>
    <lineage>
        <taxon>Eukaryota</taxon>
        <taxon>Viridiplantae</taxon>
        <taxon>Streptophyta</taxon>
        <taxon>Embryophyta</taxon>
        <taxon>Tracheophyta</taxon>
        <taxon>Spermatophyta</taxon>
        <taxon>Magnoliopsida</taxon>
        <taxon>Liliopsida</taxon>
        <taxon>Poales</taxon>
        <taxon>Poaceae</taxon>
        <taxon>PACMAD clade</taxon>
        <taxon>Chloridoideae</taxon>
        <taxon>Eragrostideae</taxon>
        <taxon>Eragrostidinae</taxon>
        <taxon>Eragrostis</taxon>
    </lineage>
</organism>
<dbReference type="Gramene" id="TVU44305">
    <property type="protein sequence ID" value="TVU44305"/>
    <property type="gene ID" value="EJB05_03741"/>
</dbReference>
<keyword evidence="3" id="KW-1185">Reference proteome</keyword>
<evidence type="ECO:0000256" key="1">
    <source>
        <dbReference type="SAM" id="MobiDB-lite"/>
    </source>
</evidence>
<gene>
    <name evidence="2" type="ORF">EJB05_03741</name>
</gene>
<feature type="compositionally biased region" description="Basic and acidic residues" evidence="1">
    <location>
        <begin position="48"/>
        <end position="73"/>
    </location>
</feature>
<evidence type="ECO:0000313" key="2">
    <source>
        <dbReference type="EMBL" id="TVU44305.1"/>
    </source>
</evidence>
<feature type="region of interest" description="Disordered" evidence="1">
    <location>
        <begin position="37"/>
        <end position="75"/>
    </location>
</feature>
<evidence type="ECO:0000313" key="3">
    <source>
        <dbReference type="Proteomes" id="UP000324897"/>
    </source>
</evidence>
<proteinExistence type="predicted"/>
<dbReference type="Proteomes" id="UP000324897">
    <property type="component" value="Chromosome 5"/>
</dbReference>
<name>A0A5J9W8P9_9POAL</name>
<protein>
    <submittedName>
        <fullName evidence="2">Uncharacterized protein</fullName>
    </submittedName>
</protein>